<dbReference type="AlphaFoldDB" id="B8CKK3"/>
<accession>B8CKK3</accession>
<dbReference type="STRING" id="225849.swp_1248"/>
<dbReference type="Gene3D" id="2.40.160.50">
    <property type="entry name" value="membrane protein fhac: a member of the omp85/tpsb transporter family"/>
    <property type="match status" value="1"/>
</dbReference>
<organism evidence="5 6">
    <name type="scientific">Shewanella piezotolerans (strain WP3 / JCM 13877)</name>
    <dbReference type="NCBI Taxonomy" id="225849"/>
    <lineage>
        <taxon>Bacteria</taxon>
        <taxon>Pseudomonadati</taxon>
        <taxon>Pseudomonadota</taxon>
        <taxon>Gammaproteobacteria</taxon>
        <taxon>Alteromonadales</taxon>
        <taxon>Shewanellaceae</taxon>
        <taxon>Shewanella</taxon>
    </lineage>
</organism>
<dbReference type="InterPro" id="IPR000184">
    <property type="entry name" value="Bac_surfAg_D15"/>
</dbReference>
<evidence type="ECO:0000256" key="3">
    <source>
        <dbReference type="SAM" id="SignalP"/>
    </source>
</evidence>
<evidence type="ECO:0000256" key="2">
    <source>
        <dbReference type="ARBA" id="ARBA00023136"/>
    </source>
</evidence>
<dbReference type="HOGENOM" id="CLU_046092_2_0_6"/>
<keyword evidence="2" id="KW-0472">Membrane</keyword>
<evidence type="ECO:0000256" key="1">
    <source>
        <dbReference type="ARBA" id="ARBA00004370"/>
    </source>
</evidence>
<name>B8CKK3_SHEPW</name>
<dbReference type="Proteomes" id="UP000000753">
    <property type="component" value="Chromosome"/>
</dbReference>
<comment type="subcellular location">
    <subcellularLocation>
        <location evidence="1">Membrane</location>
    </subcellularLocation>
</comment>
<gene>
    <name evidence="5" type="ordered locus">swp_1248</name>
</gene>
<evidence type="ECO:0000259" key="4">
    <source>
        <dbReference type="Pfam" id="PF01103"/>
    </source>
</evidence>
<reference evidence="5 6" key="1">
    <citation type="journal article" date="2008" name="PLoS ONE">
        <title>Environmental adaptation: genomic analysis of the piezotolerant and psychrotolerant deep-sea iron reducing bacterium Shewanella piezotolerans WP3.</title>
        <authorList>
            <person name="Wang F."/>
            <person name="Wang J."/>
            <person name="Jian H."/>
            <person name="Zhang B."/>
            <person name="Li S."/>
            <person name="Wang F."/>
            <person name="Zeng X."/>
            <person name="Gao L."/>
            <person name="Bartlett D.H."/>
            <person name="Yu J."/>
            <person name="Hu S."/>
            <person name="Xiao X."/>
        </authorList>
    </citation>
    <scope>NUCLEOTIDE SEQUENCE [LARGE SCALE GENOMIC DNA]</scope>
    <source>
        <strain evidence="6">WP3 / JCM 13877</strain>
    </source>
</reference>
<dbReference type="KEGG" id="swp:swp_1248"/>
<dbReference type="Pfam" id="PF01103">
    <property type="entry name" value="Omp85"/>
    <property type="match status" value="1"/>
</dbReference>
<proteinExistence type="predicted"/>
<feature type="chain" id="PRO_5002866689" evidence="3">
    <location>
        <begin position="30"/>
        <end position="385"/>
    </location>
</feature>
<dbReference type="eggNOG" id="COG0729">
    <property type="taxonomic scope" value="Bacteria"/>
</dbReference>
<feature type="domain" description="Bacterial surface antigen (D15)" evidence="4">
    <location>
        <begin position="203"/>
        <end position="286"/>
    </location>
</feature>
<protein>
    <submittedName>
        <fullName evidence="5">Glyceraldehyde 3-phosphate dehydrogenase</fullName>
    </submittedName>
</protein>
<feature type="signal peptide" evidence="3">
    <location>
        <begin position="1"/>
        <end position="29"/>
    </location>
</feature>
<evidence type="ECO:0000313" key="5">
    <source>
        <dbReference type="EMBL" id="ACJ28042.1"/>
    </source>
</evidence>
<keyword evidence="3" id="KW-0732">Signal</keyword>
<keyword evidence="6" id="KW-1185">Reference proteome</keyword>
<dbReference type="EMBL" id="CP000472">
    <property type="protein sequence ID" value="ACJ28042.1"/>
    <property type="molecule type" value="Genomic_DNA"/>
</dbReference>
<evidence type="ECO:0000313" key="6">
    <source>
        <dbReference type="Proteomes" id="UP000000753"/>
    </source>
</evidence>
<dbReference type="GO" id="GO:0019867">
    <property type="term" value="C:outer membrane"/>
    <property type="evidence" value="ECO:0007669"/>
    <property type="project" value="InterPro"/>
</dbReference>
<sequence length="385" mass="42033">MNISNIKLAVKTATLSALSLLMLPNIASASFMDGFKDPIDGRIDASQWILDNSAGFMPIPLIITEPAVGTGGGAALLFFHETEEQKALREQNPEQVSEIPPSVTGVVGAATSNGSSLAGVFHSGNWENDNIRYLGGIFGADFNLQYYQEGSEQANKFNIKGLYFFQDIDFRLGNSNFFIGADYVNMSSEASFDLSPMLPGVDPLALDSTDAHLGLKLTYDSRDNQFAPRSGTKAGMKANMHGKGVGGDFDYQDYHVFVQSYHRLAHKWGVAIRLDAQSTTDGAPFYAKPYIDMRGMAAMRYQADNTALAEVEVSYDIDDRWTVLGFAGSGKAVNNDQSFNQAKWQNAQGGGFRYLIARQLGLRTGVDIAKGPEEWTVYLQFGGAW</sequence>
<dbReference type="RefSeq" id="WP_020911420.1">
    <property type="nucleotide sequence ID" value="NC_011566.1"/>
</dbReference>